<dbReference type="AlphaFoldDB" id="A0A9X3N0F7"/>
<keyword evidence="2" id="KW-1185">Reference proteome</keyword>
<reference evidence="1" key="1">
    <citation type="submission" date="2022-10" db="EMBL/GenBank/DDBJ databases">
        <title>The WGS of Solirubrobacter ginsenosidimutans DSM 21036.</title>
        <authorList>
            <person name="Jiang Z."/>
        </authorList>
    </citation>
    <scope>NUCLEOTIDE SEQUENCE</scope>
    <source>
        <strain evidence="1">DSM 21036</strain>
    </source>
</reference>
<dbReference type="Proteomes" id="UP001149140">
    <property type="component" value="Unassembled WGS sequence"/>
</dbReference>
<name>A0A9X3N0F7_9ACTN</name>
<organism evidence="1 2">
    <name type="scientific">Solirubrobacter ginsenosidimutans</name>
    <dbReference type="NCBI Taxonomy" id="490573"/>
    <lineage>
        <taxon>Bacteria</taxon>
        <taxon>Bacillati</taxon>
        <taxon>Actinomycetota</taxon>
        <taxon>Thermoleophilia</taxon>
        <taxon>Solirubrobacterales</taxon>
        <taxon>Solirubrobacteraceae</taxon>
        <taxon>Solirubrobacter</taxon>
    </lineage>
</organism>
<dbReference type="EMBL" id="JAPDOD010000019">
    <property type="protein sequence ID" value="MDA0162563.1"/>
    <property type="molecule type" value="Genomic_DNA"/>
</dbReference>
<proteinExistence type="predicted"/>
<dbReference type="RefSeq" id="WP_270041804.1">
    <property type="nucleotide sequence ID" value="NZ_JAPDOD010000019.1"/>
</dbReference>
<accession>A0A9X3N0F7</accession>
<dbReference type="SUPFAM" id="SSF55729">
    <property type="entry name" value="Acyl-CoA N-acyltransferases (Nat)"/>
    <property type="match status" value="1"/>
</dbReference>
<comment type="caution">
    <text evidence="1">The sequence shown here is derived from an EMBL/GenBank/DDBJ whole genome shotgun (WGS) entry which is preliminary data.</text>
</comment>
<gene>
    <name evidence="1" type="ORF">OM076_19975</name>
</gene>
<evidence type="ECO:0000313" key="2">
    <source>
        <dbReference type="Proteomes" id="UP001149140"/>
    </source>
</evidence>
<evidence type="ECO:0000313" key="1">
    <source>
        <dbReference type="EMBL" id="MDA0162563.1"/>
    </source>
</evidence>
<protein>
    <submittedName>
        <fullName evidence="1">Uncharacterized protein</fullName>
    </submittedName>
</protein>
<dbReference type="InterPro" id="IPR016181">
    <property type="entry name" value="Acyl_CoA_acyltransferase"/>
</dbReference>
<sequence>MNTLTIRSATTADAAALARLAELDSREIPAHPLFVAELGDQLIAAVSARDGAAIADPFTRSADAVELLRRRADQVAARPQPRRRLHLSGHGFRIATW</sequence>